<proteinExistence type="inferred from homology"/>
<dbReference type="InterPro" id="IPR029058">
    <property type="entry name" value="AB_hydrolase_fold"/>
</dbReference>
<dbReference type="InterPro" id="IPR002018">
    <property type="entry name" value="CarbesteraseB"/>
</dbReference>
<protein>
    <recommendedName>
        <fullName evidence="3">Carboxylesterase type B domain-containing protein</fullName>
    </recommendedName>
</protein>
<name>A0ABD2NTD8_9CUCU</name>
<evidence type="ECO:0000256" key="1">
    <source>
        <dbReference type="ARBA" id="ARBA00005964"/>
    </source>
</evidence>
<reference evidence="4 5" key="1">
    <citation type="journal article" date="2021" name="BMC Biol.">
        <title>Horizontally acquired antibacterial genes associated with adaptive radiation of ladybird beetles.</title>
        <authorList>
            <person name="Li H.S."/>
            <person name="Tang X.F."/>
            <person name="Huang Y.H."/>
            <person name="Xu Z.Y."/>
            <person name="Chen M.L."/>
            <person name="Du X.Y."/>
            <person name="Qiu B.Y."/>
            <person name="Chen P.T."/>
            <person name="Zhang W."/>
            <person name="Slipinski A."/>
            <person name="Escalona H.E."/>
            <person name="Waterhouse R.M."/>
            <person name="Zwick A."/>
            <person name="Pang H."/>
        </authorList>
    </citation>
    <scope>NUCLEOTIDE SEQUENCE [LARGE SCALE GENOMIC DNA]</scope>
    <source>
        <strain evidence="4">SYSU2018</strain>
    </source>
</reference>
<accession>A0ABD2NTD8</accession>
<comment type="similarity">
    <text evidence="1">Belongs to the type-B carboxylesterase/lipase family.</text>
</comment>
<dbReference type="SUPFAM" id="SSF53474">
    <property type="entry name" value="alpha/beta-Hydrolases"/>
    <property type="match status" value="1"/>
</dbReference>
<dbReference type="Pfam" id="PF00135">
    <property type="entry name" value="COesterase"/>
    <property type="match status" value="1"/>
</dbReference>
<dbReference type="PANTHER" id="PTHR43903">
    <property type="entry name" value="NEUROLIGIN"/>
    <property type="match status" value="1"/>
</dbReference>
<evidence type="ECO:0000313" key="4">
    <source>
        <dbReference type="EMBL" id="KAL3281971.1"/>
    </source>
</evidence>
<dbReference type="InterPro" id="IPR051093">
    <property type="entry name" value="Neuroligin/BSAL"/>
</dbReference>
<dbReference type="EMBL" id="JABFTP020000144">
    <property type="protein sequence ID" value="KAL3281971.1"/>
    <property type="molecule type" value="Genomic_DNA"/>
</dbReference>
<evidence type="ECO:0000259" key="3">
    <source>
        <dbReference type="Pfam" id="PF00135"/>
    </source>
</evidence>
<gene>
    <name evidence="4" type="ORF">HHI36_005174</name>
</gene>
<keyword evidence="5" id="KW-1185">Reference proteome</keyword>
<sequence length="95" mass="10326">MLRKSPPLFERMCLWWCYSDGSCNWSGFLKTGTGDDSKSNFGLVDQIAALVWIRENVAAFGGDPDSVTLMGHGTGAVCASLLTLSPMVLPEHQCE</sequence>
<feature type="domain" description="Carboxylesterase type B" evidence="3">
    <location>
        <begin position="27"/>
        <end position="87"/>
    </location>
</feature>
<dbReference type="Proteomes" id="UP001516400">
    <property type="component" value="Unassembled WGS sequence"/>
</dbReference>
<organism evidence="4 5">
    <name type="scientific">Cryptolaemus montrouzieri</name>
    <dbReference type="NCBI Taxonomy" id="559131"/>
    <lineage>
        <taxon>Eukaryota</taxon>
        <taxon>Metazoa</taxon>
        <taxon>Ecdysozoa</taxon>
        <taxon>Arthropoda</taxon>
        <taxon>Hexapoda</taxon>
        <taxon>Insecta</taxon>
        <taxon>Pterygota</taxon>
        <taxon>Neoptera</taxon>
        <taxon>Endopterygota</taxon>
        <taxon>Coleoptera</taxon>
        <taxon>Polyphaga</taxon>
        <taxon>Cucujiformia</taxon>
        <taxon>Coccinelloidea</taxon>
        <taxon>Coccinellidae</taxon>
        <taxon>Scymninae</taxon>
        <taxon>Scymnini</taxon>
        <taxon>Cryptolaemus</taxon>
    </lineage>
</organism>
<evidence type="ECO:0000256" key="2">
    <source>
        <dbReference type="ARBA" id="ARBA00023180"/>
    </source>
</evidence>
<evidence type="ECO:0000313" key="5">
    <source>
        <dbReference type="Proteomes" id="UP001516400"/>
    </source>
</evidence>
<dbReference type="AlphaFoldDB" id="A0ABD2NTD8"/>
<keyword evidence="2" id="KW-0325">Glycoprotein</keyword>
<dbReference type="Gene3D" id="3.40.50.1820">
    <property type="entry name" value="alpha/beta hydrolase"/>
    <property type="match status" value="1"/>
</dbReference>
<comment type="caution">
    <text evidence="4">The sequence shown here is derived from an EMBL/GenBank/DDBJ whole genome shotgun (WGS) entry which is preliminary data.</text>
</comment>